<evidence type="ECO:0000256" key="2">
    <source>
        <dbReference type="ARBA" id="ARBA00022692"/>
    </source>
</evidence>
<feature type="compositionally biased region" description="Low complexity" evidence="6">
    <location>
        <begin position="39"/>
        <end position="53"/>
    </location>
</feature>
<accession>W4H8N9</accession>
<evidence type="ECO:0000256" key="6">
    <source>
        <dbReference type="SAM" id="MobiDB-lite"/>
    </source>
</evidence>
<dbReference type="PANTHER" id="PTHR12308:SF73">
    <property type="entry name" value="ANOCTAMIN"/>
    <property type="match status" value="1"/>
</dbReference>
<feature type="transmembrane region" description="Helical" evidence="7">
    <location>
        <begin position="353"/>
        <end position="379"/>
    </location>
</feature>
<dbReference type="InterPro" id="IPR011992">
    <property type="entry name" value="EF-hand-dom_pair"/>
</dbReference>
<dbReference type="RefSeq" id="XP_009820810.1">
    <property type="nucleotide sequence ID" value="XM_009822508.1"/>
</dbReference>
<evidence type="ECO:0000256" key="7">
    <source>
        <dbReference type="SAM" id="Phobius"/>
    </source>
</evidence>
<protein>
    <recommendedName>
        <fullName evidence="8">Anoctamin transmembrane domain-containing protein</fullName>
    </recommendedName>
</protein>
<dbReference type="InterPro" id="IPR049452">
    <property type="entry name" value="Anoctamin_TM"/>
</dbReference>
<feature type="transmembrane region" description="Helical" evidence="7">
    <location>
        <begin position="808"/>
        <end position="829"/>
    </location>
</feature>
<feature type="transmembrane region" description="Helical" evidence="7">
    <location>
        <begin position="391"/>
        <end position="415"/>
    </location>
</feature>
<dbReference type="VEuPathDB" id="FungiDB:H257_00034"/>
<keyword evidence="4 7" id="KW-1133">Transmembrane helix</keyword>
<sequence length="1074" mass="124302">MQSNNIASLDVVRAANVQEDPDLEQSESQADGGSYAMMSSPSASSLRVRPPSRGFATGGSNHRAKRSGNSSNSSSFGPSKERGGGPVVTELQDCIMYSGHGGAGFSSEKGDKDTKDTLRASYHDLSVPTVTIPETQRYTFAIVLRNRYQVKDILRERFPGKAMKATRHRLADQVAAMHLKCLRRLVQAGLGVILLDNDNSIPHENQKYNQTNNICVLIDPYKDSDLLLQEFKREKDELAIKRGQANARLGMDTIESVKNICFSPALELQLTHNIIHNAFRDCDKDDWGIEHQQELTCWDVVDTCFPLHDRVFNNAFFAEYRNKTFDFRVSKATTGNSERWAIEELRLHFGERVAFLFAFMHIYSKMLGPLTVVCVLYYVGFRFVQGYVWNYYLLGLAVLGFGVVSLWAPAMLLVWERETRTLTEKWNLQNYKDTIFERNDENPKFEYVWAKNELTHEMEKQPKKSKKRLIRVTMLFFVALSSIVQCIILMPFLQWYVWSKLAPTCDSDRCKEIGCLQFLNCFASATSTVGTDRWAYILCQGVILGLLIDTVFYEFFNWFSSKFVQWENIRKKSDYENRLIHRKFVFVWSNWFFWFLTLAFLYLPYGGRVQDVYRFLGMEWAIVYKWNPTLLTLDTLFVTPLVVTQLLNMVLETWLPYAIRVVKGKPMSCRNWTSTWMASFDCIKRRKARKRKHRMDTNMAAHKLADDVSRTTRFFVPVLGYSDDSNEYTAYQILAESKLPIFDTSSDYLDACIQFSYILMFTVVWPLLPFPAFCNNVLEVRGDAFRLLFGHRRPMPRRDVSIGEWATVLHYANVMAITIVSALLVMYHFGAYASLNDGNYCDFMFADASMVPFQSIDFRVARSSAKCLGMRDQPWFKHQVLIFIALEHIGFGFRYLVLQMDKTPTSISNPSYLRLKQIRELTSQRTAHSGVFNYIGELRLIFDKYDVDRTDHLGERDLVLFLAEWMSKDPAELQKRSSLVFRYMDKNKVGKVPFSTCCLMLQHAHLDRFFSALLGIYDHLDDHRNQEVRLNCDDPMRIRRVLRAQSLEDHHRENHPTHDDSSNIRLTPMAVASI</sequence>
<dbReference type="Pfam" id="PF04547">
    <property type="entry name" value="Anoctamin"/>
    <property type="match status" value="1"/>
</dbReference>
<keyword evidence="3" id="KW-0106">Calcium</keyword>
<dbReference type="GeneID" id="20802030"/>
<comment type="subcellular location">
    <subcellularLocation>
        <location evidence="1">Membrane</location>
        <topology evidence="1">Multi-pass membrane protein</topology>
    </subcellularLocation>
</comment>
<dbReference type="AlphaFoldDB" id="W4H8N9"/>
<evidence type="ECO:0000256" key="1">
    <source>
        <dbReference type="ARBA" id="ARBA00004141"/>
    </source>
</evidence>
<keyword evidence="2 7" id="KW-0812">Transmembrane</keyword>
<gene>
    <name evidence="9" type="ORF">H257_00034</name>
</gene>
<dbReference type="GO" id="GO:0005254">
    <property type="term" value="F:chloride channel activity"/>
    <property type="evidence" value="ECO:0007669"/>
    <property type="project" value="TreeGrafter"/>
</dbReference>
<feature type="transmembrane region" description="Helical" evidence="7">
    <location>
        <begin position="585"/>
        <end position="605"/>
    </location>
</feature>
<evidence type="ECO:0000259" key="8">
    <source>
        <dbReference type="Pfam" id="PF04547"/>
    </source>
</evidence>
<dbReference type="OrthoDB" id="296386at2759"/>
<dbReference type="Gene3D" id="1.20.1110.10">
    <property type="entry name" value="Calcium-transporting ATPase, transmembrane domain"/>
    <property type="match status" value="1"/>
</dbReference>
<dbReference type="PROSITE" id="PS00018">
    <property type="entry name" value="EF_HAND_1"/>
    <property type="match status" value="1"/>
</dbReference>
<evidence type="ECO:0000256" key="3">
    <source>
        <dbReference type="ARBA" id="ARBA00022837"/>
    </source>
</evidence>
<feature type="region of interest" description="Disordered" evidence="6">
    <location>
        <begin position="1"/>
        <end position="85"/>
    </location>
</feature>
<evidence type="ECO:0000313" key="9">
    <source>
        <dbReference type="EMBL" id="ETV88410.1"/>
    </source>
</evidence>
<dbReference type="PANTHER" id="PTHR12308">
    <property type="entry name" value="ANOCTAMIN"/>
    <property type="match status" value="1"/>
</dbReference>
<feature type="domain" description="Anoctamin transmembrane" evidence="8">
    <location>
        <begin position="346"/>
        <end position="898"/>
    </location>
</feature>
<feature type="transmembrane region" description="Helical" evidence="7">
    <location>
        <begin position="880"/>
        <end position="898"/>
    </location>
</feature>
<dbReference type="SUPFAM" id="SSF47473">
    <property type="entry name" value="EF-hand"/>
    <property type="match status" value="1"/>
</dbReference>
<feature type="transmembrane region" description="Helical" evidence="7">
    <location>
        <begin position="469"/>
        <end position="493"/>
    </location>
</feature>
<proteinExistence type="predicted"/>
<dbReference type="GO" id="GO:0016020">
    <property type="term" value="C:membrane"/>
    <property type="evidence" value="ECO:0007669"/>
    <property type="project" value="UniProtKB-SubCell"/>
</dbReference>
<dbReference type="InterPro" id="IPR007632">
    <property type="entry name" value="Anoctamin"/>
</dbReference>
<organism evidence="9">
    <name type="scientific">Aphanomyces astaci</name>
    <name type="common">Crayfish plague agent</name>
    <dbReference type="NCBI Taxonomy" id="112090"/>
    <lineage>
        <taxon>Eukaryota</taxon>
        <taxon>Sar</taxon>
        <taxon>Stramenopiles</taxon>
        <taxon>Oomycota</taxon>
        <taxon>Saprolegniomycetes</taxon>
        <taxon>Saprolegniales</taxon>
        <taxon>Verrucalvaceae</taxon>
        <taxon>Aphanomyces</taxon>
    </lineage>
</organism>
<evidence type="ECO:0000256" key="5">
    <source>
        <dbReference type="ARBA" id="ARBA00023136"/>
    </source>
</evidence>
<feature type="transmembrane region" description="Helical" evidence="7">
    <location>
        <begin position="636"/>
        <end position="657"/>
    </location>
</feature>
<feature type="compositionally biased region" description="Low complexity" evidence="6">
    <location>
        <begin position="67"/>
        <end position="78"/>
    </location>
</feature>
<feature type="transmembrane region" description="Helical" evidence="7">
    <location>
        <begin position="534"/>
        <end position="556"/>
    </location>
</feature>
<evidence type="ECO:0000256" key="4">
    <source>
        <dbReference type="ARBA" id="ARBA00022989"/>
    </source>
</evidence>
<dbReference type="InterPro" id="IPR018247">
    <property type="entry name" value="EF_Hand_1_Ca_BS"/>
</dbReference>
<name>W4H8N9_APHAT</name>
<reference evidence="9" key="1">
    <citation type="submission" date="2013-12" db="EMBL/GenBank/DDBJ databases">
        <title>The Genome Sequence of Aphanomyces astaci APO3.</title>
        <authorList>
            <consortium name="The Broad Institute Genomics Platform"/>
            <person name="Russ C."/>
            <person name="Tyler B."/>
            <person name="van West P."/>
            <person name="Dieguez-Uribeondo J."/>
            <person name="Young S.K."/>
            <person name="Zeng Q."/>
            <person name="Gargeya S."/>
            <person name="Fitzgerald M."/>
            <person name="Abouelleil A."/>
            <person name="Alvarado L."/>
            <person name="Chapman S.B."/>
            <person name="Gainer-Dewar J."/>
            <person name="Goldberg J."/>
            <person name="Griggs A."/>
            <person name="Gujja S."/>
            <person name="Hansen M."/>
            <person name="Howarth C."/>
            <person name="Imamovic A."/>
            <person name="Ireland A."/>
            <person name="Larimer J."/>
            <person name="McCowan C."/>
            <person name="Murphy C."/>
            <person name="Pearson M."/>
            <person name="Poon T.W."/>
            <person name="Priest M."/>
            <person name="Roberts A."/>
            <person name="Saif S."/>
            <person name="Shea T."/>
            <person name="Sykes S."/>
            <person name="Wortman J."/>
            <person name="Nusbaum C."/>
            <person name="Birren B."/>
        </authorList>
    </citation>
    <scope>NUCLEOTIDE SEQUENCE [LARGE SCALE GENOMIC DNA]</scope>
    <source>
        <strain evidence="9">APO3</strain>
    </source>
</reference>
<keyword evidence="5 7" id="KW-0472">Membrane</keyword>
<dbReference type="EMBL" id="KI913114">
    <property type="protein sequence ID" value="ETV88410.1"/>
    <property type="molecule type" value="Genomic_DNA"/>
</dbReference>